<reference evidence="4 5" key="1">
    <citation type="submission" date="2018-03" db="EMBL/GenBank/DDBJ databases">
        <title>Mesoflavibacter sp. HG37 and Mesoflavibacter sp. HG96 sp.nov., two marine bacteria isolated from seawater of Western Pacific Ocean.</title>
        <authorList>
            <person name="Cheng H."/>
            <person name="Wu Y.-H."/>
            <person name="Guo L.-L."/>
            <person name="Xu X.-W."/>
        </authorList>
    </citation>
    <scope>NUCLEOTIDE SEQUENCE [LARGE SCALE GENOMIC DNA]</scope>
    <source>
        <strain evidence="4 5">KCTC 32269</strain>
    </source>
</reference>
<keyword evidence="1 2" id="KW-0732">Signal</keyword>
<name>A0A2T1NC09_9FLAO</name>
<evidence type="ECO:0000259" key="3">
    <source>
        <dbReference type="Pfam" id="PF13505"/>
    </source>
</evidence>
<dbReference type="OrthoDB" id="1522982at2"/>
<gene>
    <name evidence="4" type="ORF">C7H52_01400</name>
</gene>
<evidence type="ECO:0000313" key="4">
    <source>
        <dbReference type="EMBL" id="PSG89954.1"/>
    </source>
</evidence>
<accession>A0A2T1NC09</accession>
<evidence type="ECO:0000256" key="1">
    <source>
        <dbReference type="ARBA" id="ARBA00022729"/>
    </source>
</evidence>
<dbReference type="AlphaFoldDB" id="A0A2T1NC09"/>
<keyword evidence="5" id="KW-1185">Reference proteome</keyword>
<organism evidence="4 5">
    <name type="scientific">Aurantibacter aestuarii</name>
    <dbReference type="NCBI Taxonomy" id="1266046"/>
    <lineage>
        <taxon>Bacteria</taxon>
        <taxon>Pseudomonadati</taxon>
        <taxon>Bacteroidota</taxon>
        <taxon>Flavobacteriia</taxon>
        <taxon>Flavobacteriales</taxon>
        <taxon>Flavobacteriaceae</taxon>
        <taxon>Aurantibacter</taxon>
    </lineage>
</organism>
<sequence>MKVTKSLKYSFIVLLAFIVKSHAQEDYSVIKGQFALGVNAPSQSGFVNPFEAKGVNFPTINLGLQYMFKAQLGAKLDFGYNRISNGSDSPDFKLNYTRINAQFVYDLTPKAYFLPIGTGLVLHAGPGYSMIKPLAEYGENKTSFLNAMAGFEFHYTLTRTTSVYFDTSYIYSFAGDFEPVTEGFGSFNGNLLNVTVGLSLSLSGCRTCN</sequence>
<feature type="chain" id="PRO_5015531099" evidence="2">
    <location>
        <begin position="24"/>
        <end position="209"/>
    </location>
</feature>
<dbReference type="Pfam" id="PF13505">
    <property type="entry name" value="OMP_b-brl"/>
    <property type="match status" value="1"/>
</dbReference>
<dbReference type="Proteomes" id="UP000238426">
    <property type="component" value="Unassembled WGS sequence"/>
</dbReference>
<comment type="caution">
    <text evidence="4">The sequence shown here is derived from an EMBL/GenBank/DDBJ whole genome shotgun (WGS) entry which is preliminary data.</text>
</comment>
<dbReference type="InterPro" id="IPR027385">
    <property type="entry name" value="Beta-barrel_OMP"/>
</dbReference>
<evidence type="ECO:0000256" key="2">
    <source>
        <dbReference type="SAM" id="SignalP"/>
    </source>
</evidence>
<dbReference type="EMBL" id="PXOQ01000007">
    <property type="protein sequence ID" value="PSG89954.1"/>
    <property type="molecule type" value="Genomic_DNA"/>
</dbReference>
<dbReference type="Gene3D" id="2.40.160.20">
    <property type="match status" value="1"/>
</dbReference>
<feature type="domain" description="Outer membrane protein beta-barrel" evidence="3">
    <location>
        <begin position="12"/>
        <end position="198"/>
    </location>
</feature>
<dbReference type="RefSeq" id="WP_106462097.1">
    <property type="nucleotide sequence ID" value="NZ_PXOQ01000007.1"/>
</dbReference>
<evidence type="ECO:0000313" key="5">
    <source>
        <dbReference type="Proteomes" id="UP000238426"/>
    </source>
</evidence>
<proteinExistence type="predicted"/>
<protein>
    <submittedName>
        <fullName evidence="4">Cell envelope biogenesis protein OmpA</fullName>
    </submittedName>
</protein>
<feature type="signal peptide" evidence="2">
    <location>
        <begin position="1"/>
        <end position="23"/>
    </location>
</feature>